<evidence type="ECO:0000313" key="1">
    <source>
        <dbReference type="EMBL" id="KAJ0180404.1"/>
    </source>
</evidence>
<accession>A0ACC1D910</accession>
<name>A0ACC1D910_9NEOP</name>
<sequence>MPRNYKGTTNRQSWSADSMQKAIEAVKNNEMGWLLASKTFGIPQATLRRHALGNNKTSESNSKGLGNWKLTFPPDIERQLVNHLQFLESRLFGLTRASVQELAFQLADKNGFAHKFNKQKQKAGQEWLEGFLRRNKDISLRKPEATSAARAQAFNRPQVQKFFRLYEELLESVGFKPHRIYNADESGLSTVQKPLKILATTGRKQVGIITSAERGTNTTVVCCVNAVGTFVPPMMIFPRKNMKNELVDGAPPGTLGVAQQSGWMTTEIFLKWIKHFQSFVKASIEDNVILIIDGHASHKGIETLEYAKKNGIHVICLPPHCTHRMQPLDVSFFAPLKTYFNQEISKWLKTHPGRVVTQFQIASLFNEAYGKAATVQNACHGFKSTGIWPLNPEIFPDYMFEPAETTNMPLNNISNEQLHQQTTPSYLSIAGPSTQEQGQSFFVSVTDVGQVLATAQSQVQTSCTVTSNENNEIEIASSTTKEVGNSHHVVAANTDQVVVFTPLPNQSSSANKQHPSFSNLDVPIEDISPVPKGHFISGQGKRKPKIRQSSLVLTSTPNMTEIKSRSEPKAPPAKRTRKVTKSLFEDNSEEELFSNNSQDEEEDCPCIYCNDLCSRSKPGENWLRCLNCSHWAHASCADIPKSTKSFICELCE</sequence>
<proteinExistence type="predicted"/>
<comment type="caution">
    <text evidence="1">The sequence shown here is derived from an EMBL/GenBank/DDBJ whole genome shotgun (WGS) entry which is preliminary data.</text>
</comment>
<reference evidence="1 2" key="1">
    <citation type="journal article" date="2021" name="Front. Genet.">
        <title>Chromosome-Level Genome Assembly Reveals Significant Gene Expansion in the Toll and IMD Signaling Pathways of Dendrolimus kikuchii.</title>
        <authorList>
            <person name="Zhou J."/>
            <person name="Wu P."/>
            <person name="Xiong Z."/>
            <person name="Liu N."/>
            <person name="Zhao N."/>
            <person name="Ji M."/>
            <person name="Qiu Y."/>
            <person name="Yang B."/>
        </authorList>
    </citation>
    <scope>NUCLEOTIDE SEQUENCE [LARGE SCALE GENOMIC DNA]</scope>
    <source>
        <strain evidence="1">Ann1</strain>
    </source>
</reference>
<dbReference type="EMBL" id="CM034392">
    <property type="protein sequence ID" value="KAJ0180404.1"/>
    <property type="molecule type" value="Genomic_DNA"/>
</dbReference>
<gene>
    <name evidence="1" type="ORF">K1T71_003808</name>
</gene>
<evidence type="ECO:0000313" key="2">
    <source>
        <dbReference type="Proteomes" id="UP000824533"/>
    </source>
</evidence>
<organism evidence="1 2">
    <name type="scientific">Dendrolimus kikuchii</name>
    <dbReference type="NCBI Taxonomy" id="765133"/>
    <lineage>
        <taxon>Eukaryota</taxon>
        <taxon>Metazoa</taxon>
        <taxon>Ecdysozoa</taxon>
        <taxon>Arthropoda</taxon>
        <taxon>Hexapoda</taxon>
        <taxon>Insecta</taxon>
        <taxon>Pterygota</taxon>
        <taxon>Neoptera</taxon>
        <taxon>Endopterygota</taxon>
        <taxon>Lepidoptera</taxon>
        <taxon>Glossata</taxon>
        <taxon>Ditrysia</taxon>
        <taxon>Bombycoidea</taxon>
        <taxon>Lasiocampidae</taxon>
        <taxon>Dendrolimus</taxon>
    </lineage>
</organism>
<protein>
    <submittedName>
        <fullName evidence="1">Uncharacterized protein</fullName>
    </submittedName>
</protein>
<dbReference type="Proteomes" id="UP000824533">
    <property type="component" value="Linkage Group LG06"/>
</dbReference>
<keyword evidence="2" id="KW-1185">Reference proteome</keyword>